<dbReference type="InterPro" id="IPR052029">
    <property type="entry name" value="PpiD_chaperone"/>
</dbReference>
<dbReference type="PROSITE" id="PS50198">
    <property type="entry name" value="PPIC_PPIASE_2"/>
    <property type="match status" value="1"/>
</dbReference>
<evidence type="ECO:0000256" key="4">
    <source>
        <dbReference type="ARBA" id="ARBA00022692"/>
    </source>
</evidence>
<keyword evidence="15" id="KW-1185">Reference proteome</keyword>
<dbReference type="InterPro" id="IPR023058">
    <property type="entry name" value="PPIase_PpiC_CS"/>
</dbReference>
<evidence type="ECO:0000256" key="10">
    <source>
        <dbReference type="ARBA" id="ARBA00042775"/>
    </source>
</evidence>
<name>A0A425Y0Q0_9BACT</name>
<dbReference type="GO" id="GO:0005886">
    <property type="term" value="C:plasma membrane"/>
    <property type="evidence" value="ECO:0007669"/>
    <property type="project" value="UniProtKB-SubCell"/>
</dbReference>
<organism evidence="14 15">
    <name type="scientific">Ancylomarina euxinus</name>
    <dbReference type="NCBI Taxonomy" id="2283627"/>
    <lineage>
        <taxon>Bacteria</taxon>
        <taxon>Pseudomonadati</taxon>
        <taxon>Bacteroidota</taxon>
        <taxon>Bacteroidia</taxon>
        <taxon>Marinilabiliales</taxon>
        <taxon>Marinifilaceae</taxon>
        <taxon>Ancylomarina</taxon>
    </lineage>
</organism>
<dbReference type="PROSITE" id="PS01096">
    <property type="entry name" value="PPIC_PPIASE_1"/>
    <property type="match status" value="1"/>
</dbReference>
<dbReference type="RefSeq" id="WP_125030632.1">
    <property type="nucleotide sequence ID" value="NZ_JAPXVP010000001.1"/>
</dbReference>
<evidence type="ECO:0000256" key="9">
    <source>
        <dbReference type="ARBA" id="ARBA00040743"/>
    </source>
</evidence>
<feature type="transmembrane region" description="Helical" evidence="12">
    <location>
        <begin position="12"/>
        <end position="31"/>
    </location>
</feature>
<evidence type="ECO:0000256" key="2">
    <source>
        <dbReference type="ARBA" id="ARBA00022475"/>
    </source>
</evidence>
<comment type="similarity">
    <text evidence="8">Belongs to the PpiD chaperone family.</text>
</comment>
<feature type="domain" description="PpiC" evidence="13">
    <location>
        <begin position="345"/>
        <end position="442"/>
    </location>
</feature>
<dbReference type="PANTHER" id="PTHR47529:SF1">
    <property type="entry name" value="PERIPLASMIC CHAPERONE PPID"/>
    <property type="match status" value="1"/>
</dbReference>
<evidence type="ECO:0000256" key="8">
    <source>
        <dbReference type="ARBA" id="ARBA00038408"/>
    </source>
</evidence>
<evidence type="ECO:0000256" key="3">
    <source>
        <dbReference type="ARBA" id="ARBA00022519"/>
    </source>
</evidence>
<proteinExistence type="inferred from homology"/>
<dbReference type="Gene3D" id="3.10.50.40">
    <property type="match status" value="1"/>
</dbReference>
<sequence length="707" mass="78848">MATLQKIRNRGVFIGIIIGGALLAFIAGDALKSGGSLLTNSRNEMAEIAGESVNIRDFQNRFNHNLEVTKLMSGQSSIPSDQMDKIKEQVWQQMVQEIVMNREYDELGISLTSQELWDMVSGNNIDPTIRQLFTGENGQFDKDNVVRTLKQLISAPDGTPQKAYWLNIEEQLIAQRTLVKYNTLIAKGLYIPAAYAKNMAGNGSKKVSFDYVVKSYNSISDSTVNVTAEEIKAYYKENKELFKQGESRKIDYVPFNIEPSTDDYKYTEKWIADMKADFTAEENVAQFLELNSDTKLNTYYFAKGENSNKELDAFMFGGSKGDVFGPYDEKDAYKLAKISDIKMMADSVKARHILIRPVNGDFKAAEAKADSLKQLISKGANFAELAKTNSDDQGSAVNGGDLGWFTQGRMVPEFNNAAFSSNKNEVKIVTTQFGAHLIQVVDLSKAVKKVQVAVLDRKVEASQKTFQAAYAAARKFAGENQDRDAFFKAISEQNLTRRVANLKKDTKLIPGLENSRDLVRAAYKTENIESVLLNNDNSAVFEFGEKFVVAILSDIKEEGFASINDVQASIEREVRKNKKADMIIASMAKNSAGAQSLLSIAQKENLEVKNAADVSFQSFQIPGAGIEPNVIANASNTEKGKISAPIKGNQGVYMILVNDVKEDALTEDAIEVFKSRMNQNYQYRTNYQSMQVLRENANIDDKRYKFY</sequence>
<dbReference type="Pfam" id="PF13623">
    <property type="entry name" value="SurA_N_2"/>
    <property type="match status" value="1"/>
</dbReference>
<dbReference type="AlphaFoldDB" id="A0A425Y0Q0"/>
<evidence type="ECO:0000256" key="7">
    <source>
        <dbReference type="ARBA" id="ARBA00023186"/>
    </source>
</evidence>
<accession>A0A425Y0Q0</accession>
<keyword evidence="3" id="KW-0997">Cell inner membrane</keyword>
<keyword evidence="6 12" id="KW-0472">Membrane</keyword>
<dbReference type="Proteomes" id="UP000285794">
    <property type="component" value="Unassembled WGS sequence"/>
</dbReference>
<keyword evidence="2" id="KW-1003">Cell membrane</keyword>
<evidence type="ECO:0000256" key="5">
    <source>
        <dbReference type="ARBA" id="ARBA00022989"/>
    </source>
</evidence>
<comment type="caution">
    <text evidence="14">The sequence shown here is derived from an EMBL/GenBank/DDBJ whole genome shotgun (WGS) entry which is preliminary data.</text>
</comment>
<keyword evidence="4 12" id="KW-0812">Transmembrane</keyword>
<dbReference type="GO" id="GO:0003755">
    <property type="term" value="F:peptidyl-prolyl cis-trans isomerase activity"/>
    <property type="evidence" value="ECO:0007669"/>
    <property type="project" value="UniProtKB-KW"/>
</dbReference>
<evidence type="ECO:0000313" key="15">
    <source>
        <dbReference type="Proteomes" id="UP000285794"/>
    </source>
</evidence>
<keyword evidence="11" id="KW-0697">Rotamase</keyword>
<evidence type="ECO:0000256" key="1">
    <source>
        <dbReference type="ARBA" id="ARBA00004382"/>
    </source>
</evidence>
<keyword evidence="11 14" id="KW-0413">Isomerase</keyword>
<protein>
    <recommendedName>
        <fullName evidence="9">Periplasmic chaperone PpiD</fullName>
    </recommendedName>
    <alternativeName>
        <fullName evidence="10">Periplasmic folding chaperone</fullName>
    </alternativeName>
</protein>
<dbReference type="PANTHER" id="PTHR47529">
    <property type="entry name" value="PEPTIDYL-PROLYL CIS-TRANS ISOMERASE D"/>
    <property type="match status" value="1"/>
</dbReference>
<dbReference type="SUPFAM" id="SSF54534">
    <property type="entry name" value="FKBP-like"/>
    <property type="match status" value="1"/>
</dbReference>
<dbReference type="EMBL" id="QQWG01000008">
    <property type="protein sequence ID" value="RRG21477.1"/>
    <property type="molecule type" value="Genomic_DNA"/>
</dbReference>
<dbReference type="InterPro" id="IPR000297">
    <property type="entry name" value="PPIase_PpiC"/>
</dbReference>
<keyword evidence="5 12" id="KW-1133">Transmembrane helix</keyword>
<dbReference type="OrthoDB" id="9812372at2"/>
<gene>
    <name evidence="14" type="ORF">DWB61_09345</name>
</gene>
<dbReference type="InterPro" id="IPR027304">
    <property type="entry name" value="Trigger_fact/SurA_dom_sf"/>
</dbReference>
<keyword evidence="7" id="KW-0143">Chaperone</keyword>
<evidence type="ECO:0000313" key="14">
    <source>
        <dbReference type="EMBL" id="RRG21477.1"/>
    </source>
</evidence>
<dbReference type="SUPFAM" id="SSF109998">
    <property type="entry name" value="Triger factor/SurA peptide-binding domain-like"/>
    <property type="match status" value="1"/>
</dbReference>
<dbReference type="Pfam" id="PF13616">
    <property type="entry name" value="Rotamase_3"/>
    <property type="match status" value="1"/>
</dbReference>
<reference evidence="14 15" key="1">
    <citation type="submission" date="2018-07" db="EMBL/GenBank/DDBJ databases">
        <title>Draft genome sequence of Ancylomarina sp. M1P.</title>
        <authorList>
            <person name="Yadav S."/>
            <person name="Villanueva L."/>
            <person name="Damste J.S.S."/>
        </authorList>
    </citation>
    <scope>NUCLEOTIDE SEQUENCE [LARGE SCALE GENOMIC DNA]</scope>
    <source>
        <strain evidence="14 15">M1P</strain>
    </source>
</reference>
<evidence type="ECO:0000256" key="6">
    <source>
        <dbReference type="ARBA" id="ARBA00023136"/>
    </source>
</evidence>
<comment type="subcellular location">
    <subcellularLocation>
        <location evidence="1">Cell inner membrane</location>
        <topology evidence="1">Single-pass type II membrane protein</topology>
        <orientation evidence="1">Periplasmic side</orientation>
    </subcellularLocation>
</comment>
<evidence type="ECO:0000256" key="12">
    <source>
        <dbReference type="SAM" id="Phobius"/>
    </source>
</evidence>
<dbReference type="InterPro" id="IPR046357">
    <property type="entry name" value="PPIase_dom_sf"/>
</dbReference>
<evidence type="ECO:0000256" key="11">
    <source>
        <dbReference type="PROSITE-ProRule" id="PRU00278"/>
    </source>
</evidence>
<evidence type="ECO:0000259" key="13">
    <source>
        <dbReference type="PROSITE" id="PS50198"/>
    </source>
</evidence>